<dbReference type="Proteomes" id="UP000681610">
    <property type="component" value="Unassembled WGS sequence"/>
</dbReference>
<dbReference type="NCBIfam" id="TIGR01981">
    <property type="entry name" value="sufD"/>
    <property type="match status" value="1"/>
</dbReference>
<dbReference type="Pfam" id="PF19295">
    <property type="entry name" value="SufBD_N"/>
    <property type="match status" value="1"/>
</dbReference>
<feature type="domain" description="SUF system FeS cluster assembly SufBD core" evidence="2">
    <location>
        <begin position="172"/>
        <end position="403"/>
    </location>
</feature>
<evidence type="ECO:0000259" key="3">
    <source>
        <dbReference type="Pfam" id="PF19295"/>
    </source>
</evidence>
<dbReference type="InterPro" id="IPR011542">
    <property type="entry name" value="SUF_FeS_clus_asmbl_SufD"/>
</dbReference>
<dbReference type="InterPro" id="IPR037284">
    <property type="entry name" value="SUF_FeS_clus_asmbl_SufBD_sf"/>
</dbReference>
<evidence type="ECO:0000313" key="5">
    <source>
        <dbReference type="Proteomes" id="UP000681610"/>
    </source>
</evidence>
<organism evidence="4 5">
    <name type="scientific">Capnocytophaga bilenii</name>
    <dbReference type="NCBI Taxonomy" id="2819369"/>
    <lineage>
        <taxon>Bacteria</taxon>
        <taxon>Pseudomonadati</taxon>
        <taxon>Bacteroidota</taxon>
        <taxon>Flavobacteriia</taxon>
        <taxon>Flavobacteriales</taxon>
        <taxon>Flavobacteriaceae</taxon>
        <taxon>Capnocytophaga</taxon>
    </lineage>
</organism>
<accession>A0ABS3PW47</accession>
<proteinExistence type="inferred from homology"/>
<dbReference type="SUPFAM" id="SSF101960">
    <property type="entry name" value="Stabilizer of iron transporter SufD"/>
    <property type="match status" value="1"/>
</dbReference>
<dbReference type="EMBL" id="JAGDYP010000002">
    <property type="protein sequence ID" value="MBO1883553.1"/>
    <property type="molecule type" value="Genomic_DNA"/>
</dbReference>
<comment type="similarity">
    <text evidence="1">Belongs to the iron-sulfur cluster assembly SufBD family.</text>
</comment>
<evidence type="ECO:0000313" key="4">
    <source>
        <dbReference type="EMBL" id="MBO1883553.1"/>
    </source>
</evidence>
<comment type="caution">
    <text evidence="4">The sequence shown here is derived from an EMBL/GenBank/DDBJ whole genome shotgun (WGS) entry which is preliminary data.</text>
</comment>
<gene>
    <name evidence="4" type="primary">sufD</name>
    <name evidence="4" type="ORF">J4N46_03705</name>
</gene>
<evidence type="ECO:0000256" key="1">
    <source>
        <dbReference type="ARBA" id="ARBA00043967"/>
    </source>
</evidence>
<feature type="domain" description="SUF system FeS cluster assembly SufBD N-terminal" evidence="3">
    <location>
        <begin position="16"/>
        <end position="164"/>
    </location>
</feature>
<dbReference type="InterPro" id="IPR055346">
    <property type="entry name" value="Fe-S_cluster_assembly_SufBD"/>
</dbReference>
<dbReference type="InterPro" id="IPR045595">
    <property type="entry name" value="SufBD_N"/>
</dbReference>
<reference evidence="4 5" key="1">
    <citation type="submission" date="2021-03" db="EMBL/GenBank/DDBJ databases">
        <title>Isolation and description of Capnocytophaga bilenii sp. nov., a novel Capnocytophaga species, isolated from a gingivitis subject.</title>
        <authorList>
            <person name="Antezack A."/>
            <person name="Monnet-Corti V."/>
            <person name="La Scola B."/>
        </authorList>
    </citation>
    <scope>NUCLEOTIDE SEQUENCE [LARGE SCALE GENOMIC DNA]</scope>
    <source>
        <strain evidence="4 5">Marseille-Q4570</strain>
    </source>
</reference>
<protein>
    <submittedName>
        <fullName evidence="4">Fe-S cluster assembly protein SufD</fullName>
    </submittedName>
</protein>
<dbReference type="PANTHER" id="PTHR43575">
    <property type="entry name" value="PROTEIN ABCI7, CHLOROPLASTIC"/>
    <property type="match status" value="1"/>
</dbReference>
<keyword evidence="5" id="KW-1185">Reference proteome</keyword>
<name>A0ABS3PW47_9FLAO</name>
<evidence type="ECO:0000259" key="2">
    <source>
        <dbReference type="Pfam" id="PF01458"/>
    </source>
</evidence>
<dbReference type="RefSeq" id="WP_208058201.1">
    <property type="nucleotide sequence ID" value="NZ_JAGDYP010000002.1"/>
</dbReference>
<sequence length="434" mass="48478">MDLKEKWVASFEAFPHKDDILKDIRKEALSFFAEKGFPHKKVEAWKYTSLSNLQATDYSLWQPANEKTTLSPEVLHQYSISDCYLLVFVNGYYSPEMSSKTIAGVTVTPLLEALHKGGEAFIKKYFNTNTEKGDVFTALNTAFASEGVYIEVPKGKVVDKPIQLLYFNDRAETTCYQPRNIIAVGENAQLKVIEVHQNVSNNTATTILTNAVTEVFVAKDAFLDYYKLQNDRLTASLIDNTYISQEANSHASVHTFSFGGTLTRNNLNFYHQGEYLESTLKGLSILKGSQHTDHYTLVNHAHPNCESHQDYKSIVNDEATNVFNGKIMVEQIAQKTNAYQQNDNILLSDKATVYTKPQLEIFADDVKCSHGCTVGSLSDDSLFYLQSRGIGKKEASALLTYAFANTVLESVKIPALSAYINAIIAEKLGVTVDF</sequence>
<dbReference type="InterPro" id="IPR000825">
    <property type="entry name" value="SUF_FeS_clus_asmbl_SufBD_core"/>
</dbReference>
<dbReference type="Pfam" id="PF01458">
    <property type="entry name" value="SUFBD_core"/>
    <property type="match status" value="1"/>
</dbReference>
<dbReference type="PANTHER" id="PTHR43575:SF1">
    <property type="entry name" value="PROTEIN ABCI7, CHLOROPLASTIC"/>
    <property type="match status" value="1"/>
</dbReference>